<proteinExistence type="predicted"/>
<keyword evidence="2" id="KW-1185">Reference proteome</keyword>
<accession>A0AAV4QFC5</accession>
<reference evidence="1 2" key="1">
    <citation type="submission" date="2021-06" db="EMBL/GenBank/DDBJ databases">
        <title>Caerostris extrusa draft genome.</title>
        <authorList>
            <person name="Kono N."/>
            <person name="Arakawa K."/>
        </authorList>
    </citation>
    <scope>NUCLEOTIDE SEQUENCE [LARGE SCALE GENOMIC DNA]</scope>
</reference>
<protein>
    <submittedName>
        <fullName evidence="1">Uncharacterized protein</fullName>
    </submittedName>
</protein>
<gene>
    <name evidence="1" type="ORF">CEXT_589561</name>
</gene>
<sequence length="110" mass="12514">MSPVIMSLPNKPTNNRPIDVFLTMKKKEDRRARIVLLLMTLRVFCHQNSHQSSDEWPPNDRGLPSGVLLYQGAPEDDAPIDVAVVHRDDDANRVTNIHQAPTVCLIWKFT</sequence>
<comment type="caution">
    <text evidence="1">The sequence shown here is derived from an EMBL/GenBank/DDBJ whole genome shotgun (WGS) entry which is preliminary data.</text>
</comment>
<dbReference type="AlphaFoldDB" id="A0AAV4QFC5"/>
<name>A0AAV4QFC5_CAEEX</name>
<dbReference type="Proteomes" id="UP001054945">
    <property type="component" value="Unassembled WGS sequence"/>
</dbReference>
<evidence type="ECO:0000313" key="2">
    <source>
        <dbReference type="Proteomes" id="UP001054945"/>
    </source>
</evidence>
<organism evidence="1 2">
    <name type="scientific">Caerostris extrusa</name>
    <name type="common">Bark spider</name>
    <name type="synonym">Caerostris bankana</name>
    <dbReference type="NCBI Taxonomy" id="172846"/>
    <lineage>
        <taxon>Eukaryota</taxon>
        <taxon>Metazoa</taxon>
        <taxon>Ecdysozoa</taxon>
        <taxon>Arthropoda</taxon>
        <taxon>Chelicerata</taxon>
        <taxon>Arachnida</taxon>
        <taxon>Araneae</taxon>
        <taxon>Araneomorphae</taxon>
        <taxon>Entelegynae</taxon>
        <taxon>Araneoidea</taxon>
        <taxon>Araneidae</taxon>
        <taxon>Caerostris</taxon>
    </lineage>
</organism>
<dbReference type="EMBL" id="BPLR01005999">
    <property type="protein sequence ID" value="GIY06791.1"/>
    <property type="molecule type" value="Genomic_DNA"/>
</dbReference>
<evidence type="ECO:0000313" key="1">
    <source>
        <dbReference type="EMBL" id="GIY06791.1"/>
    </source>
</evidence>